<dbReference type="Gene3D" id="1.10.600.10">
    <property type="entry name" value="Farnesyl Diphosphate Synthase"/>
    <property type="match status" value="1"/>
</dbReference>
<evidence type="ECO:0000313" key="2">
    <source>
        <dbReference type="Proteomes" id="UP001161390"/>
    </source>
</evidence>
<dbReference type="RefSeq" id="WP_284370627.1">
    <property type="nucleotide sequence ID" value="NZ_BSNJ01000002.1"/>
</dbReference>
<sequence>MPIHIDSSVLTRLEQLDPDRVRAARMADPDIRDRLLTLYAFHAELAKVPELVSEPMMGAIRYQWWRDALGEMFDGRTVRAHEVTTPLAEMIAQTGISRFLLDRIIDGRERDLDPQPFATIQDGIDYADATSGALARAAVFLCGGQGGLMAGRAWGMTGLARSYRYYTQGILSGLAFEDIADAAKSAYSEARKDPLGPAIPALAYGALVPGFLKRMAKPGYDPAGNVPDYSPFAKQLRMLRTVATGRL</sequence>
<protein>
    <recommendedName>
        <fullName evidence="3">Phytoene synthase</fullName>
    </recommendedName>
</protein>
<proteinExistence type="predicted"/>
<dbReference type="SUPFAM" id="SSF48576">
    <property type="entry name" value="Terpenoid synthases"/>
    <property type="match status" value="1"/>
</dbReference>
<reference evidence="1" key="1">
    <citation type="journal article" date="2014" name="Int. J. Syst. Evol. Microbiol.">
        <title>Complete genome of a new Firmicutes species belonging to the dominant human colonic microbiota ('Ruminococcus bicirculans') reveals two chromosomes and a selective capacity to utilize plant glucans.</title>
        <authorList>
            <consortium name="NISC Comparative Sequencing Program"/>
            <person name="Wegmann U."/>
            <person name="Louis P."/>
            <person name="Goesmann A."/>
            <person name="Henrissat B."/>
            <person name="Duncan S.H."/>
            <person name="Flint H.J."/>
        </authorList>
    </citation>
    <scope>NUCLEOTIDE SEQUENCE</scope>
    <source>
        <strain evidence="1">NBRC 108216</strain>
    </source>
</reference>
<organism evidence="1 2">
    <name type="scientific">Algimonas porphyrae</name>
    <dbReference type="NCBI Taxonomy" id="1128113"/>
    <lineage>
        <taxon>Bacteria</taxon>
        <taxon>Pseudomonadati</taxon>
        <taxon>Pseudomonadota</taxon>
        <taxon>Alphaproteobacteria</taxon>
        <taxon>Maricaulales</taxon>
        <taxon>Robiginitomaculaceae</taxon>
        <taxon>Algimonas</taxon>
    </lineage>
</organism>
<evidence type="ECO:0000313" key="1">
    <source>
        <dbReference type="EMBL" id="GLQ20241.1"/>
    </source>
</evidence>
<dbReference type="Proteomes" id="UP001161390">
    <property type="component" value="Unassembled WGS sequence"/>
</dbReference>
<reference evidence="1" key="2">
    <citation type="submission" date="2023-01" db="EMBL/GenBank/DDBJ databases">
        <title>Draft genome sequence of Algimonas porphyrae strain NBRC 108216.</title>
        <authorList>
            <person name="Sun Q."/>
            <person name="Mori K."/>
        </authorList>
    </citation>
    <scope>NUCLEOTIDE SEQUENCE</scope>
    <source>
        <strain evidence="1">NBRC 108216</strain>
    </source>
</reference>
<dbReference type="InterPro" id="IPR008949">
    <property type="entry name" value="Isoprenoid_synthase_dom_sf"/>
</dbReference>
<dbReference type="InterPro" id="IPR002060">
    <property type="entry name" value="Squ/phyt_synthse"/>
</dbReference>
<dbReference type="EMBL" id="BSNJ01000002">
    <property type="protein sequence ID" value="GLQ20241.1"/>
    <property type="molecule type" value="Genomic_DNA"/>
</dbReference>
<evidence type="ECO:0008006" key="3">
    <source>
        <dbReference type="Google" id="ProtNLM"/>
    </source>
</evidence>
<name>A0ABQ5V0U9_9PROT</name>
<comment type="caution">
    <text evidence="1">The sequence shown here is derived from an EMBL/GenBank/DDBJ whole genome shotgun (WGS) entry which is preliminary data.</text>
</comment>
<accession>A0ABQ5V0U9</accession>
<keyword evidence="2" id="KW-1185">Reference proteome</keyword>
<gene>
    <name evidence="1" type="ORF">GCM10007854_11960</name>
</gene>
<dbReference type="Pfam" id="PF00494">
    <property type="entry name" value="SQS_PSY"/>
    <property type="match status" value="1"/>
</dbReference>